<name>A0A0J7JVD5_LASNI</name>
<accession>A0A0J7JVD5</accession>
<evidence type="ECO:0000313" key="3">
    <source>
        <dbReference type="Proteomes" id="UP000036403"/>
    </source>
</evidence>
<protein>
    <recommendedName>
        <fullName evidence="1">DUF5641 domain-containing protein</fullName>
    </recommendedName>
</protein>
<dbReference type="InterPro" id="IPR040676">
    <property type="entry name" value="DUF5641"/>
</dbReference>
<dbReference type="PaxDb" id="67767-A0A0J7JVD5"/>
<dbReference type="InterPro" id="IPR036397">
    <property type="entry name" value="RNaseH_sf"/>
</dbReference>
<evidence type="ECO:0000313" key="2">
    <source>
        <dbReference type="EMBL" id="KMQ82097.1"/>
    </source>
</evidence>
<dbReference type="STRING" id="67767.A0A0J7JVD5"/>
<reference evidence="2 3" key="1">
    <citation type="submission" date="2015-04" db="EMBL/GenBank/DDBJ databases">
        <title>Lasius niger genome sequencing.</title>
        <authorList>
            <person name="Konorov E.A."/>
            <person name="Nikitin M.A."/>
            <person name="Kirill M.V."/>
            <person name="Chang P."/>
        </authorList>
    </citation>
    <scope>NUCLEOTIDE SEQUENCE [LARGE SCALE GENOMIC DNA]</scope>
    <source>
        <tissue evidence="2">Whole</tissue>
    </source>
</reference>
<dbReference type="Proteomes" id="UP000036403">
    <property type="component" value="Unassembled WGS sequence"/>
</dbReference>
<proteinExistence type="predicted"/>
<feature type="domain" description="DUF5641" evidence="1">
    <location>
        <begin position="102"/>
        <end position="195"/>
    </location>
</feature>
<dbReference type="Pfam" id="PF18701">
    <property type="entry name" value="DUF5641"/>
    <property type="match status" value="1"/>
</dbReference>
<sequence length="205" mass="23256">MERIRWSFNPPSAPHFGGLWEAGVKSFKTHLHRVVGEQVLTVEEFQTVLSQIEAVLNSRPLCPLSADPSDLEVLSPGHFLTTEPLVALPGPDFSTTPMRQLDRWQLLQRMLQDFWQRWRMEYLQTLQQRPKWLKQVTPLAEGALVLVQEANAPPLQWKRGRITQLHPGRDGISRVATVRTAEGILTRPLVKLCPLPTDSSTAKLS</sequence>
<dbReference type="PANTHER" id="PTHR47331">
    <property type="entry name" value="PHD-TYPE DOMAIN-CONTAINING PROTEIN"/>
    <property type="match status" value="1"/>
</dbReference>
<dbReference type="GO" id="GO:0003676">
    <property type="term" value="F:nucleic acid binding"/>
    <property type="evidence" value="ECO:0007669"/>
    <property type="project" value="InterPro"/>
</dbReference>
<keyword evidence="3" id="KW-1185">Reference proteome</keyword>
<dbReference type="PANTHER" id="PTHR47331:SF1">
    <property type="entry name" value="GAG-LIKE PROTEIN"/>
    <property type="match status" value="1"/>
</dbReference>
<dbReference type="Gene3D" id="3.30.420.10">
    <property type="entry name" value="Ribonuclease H-like superfamily/Ribonuclease H"/>
    <property type="match status" value="1"/>
</dbReference>
<dbReference type="OrthoDB" id="6615390at2759"/>
<dbReference type="AlphaFoldDB" id="A0A0J7JVD5"/>
<evidence type="ECO:0000259" key="1">
    <source>
        <dbReference type="Pfam" id="PF18701"/>
    </source>
</evidence>
<comment type="caution">
    <text evidence="2">The sequence shown here is derived from an EMBL/GenBank/DDBJ whole genome shotgun (WGS) entry which is preliminary data.</text>
</comment>
<organism evidence="2 3">
    <name type="scientific">Lasius niger</name>
    <name type="common">Black garden ant</name>
    <dbReference type="NCBI Taxonomy" id="67767"/>
    <lineage>
        <taxon>Eukaryota</taxon>
        <taxon>Metazoa</taxon>
        <taxon>Ecdysozoa</taxon>
        <taxon>Arthropoda</taxon>
        <taxon>Hexapoda</taxon>
        <taxon>Insecta</taxon>
        <taxon>Pterygota</taxon>
        <taxon>Neoptera</taxon>
        <taxon>Endopterygota</taxon>
        <taxon>Hymenoptera</taxon>
        <taxon>Apocrita</taxon>
        <taxon>Aculeata</taxon>
        <taxon>Formicoidea</taxon>
        <taxon>Formicidae</taxon>
        <taxon>Formicinae</taxon>
        <taxon>Lasius</taxon>
        <taxon>Lasius</taxon>
    </lineage>
</organism>
<gene>
    <name evidence="2" type="ORF">RF55_24192</name>
</gene>
<dbReference type="EMBL" id="LBMM01028420">
    <property type="protein sequence ID" value="KMQ82097.1"/>
    <property type="molecule type" value="Genomic_DNA"/>
</dbReference>